<evidence type="ECO:0008006" key="2">
    <source>
        <dbReference type="Google" id="ProtNLM"/>
    </source>
</evidence>
<gene>
    <name evidence="1" type="ORF">ENU28_01415</name>
</gene>
<sequence>MIIIFLLFYQWVTIDIDTIVVNNNSKSLTMQSLVIDSFNTLHAIWHERVGNLYYLFYSYKKPDSNWAVPILLAETTNPNGVIACEPNGKVHIAFTSPIVNYNELYYLTNHYGSFQKIRVTNDNLWDASPTISFRNNLSHIVWIKSLEAGGYKLYYFIGKLDSFNIYQIRNSELGDFGLGASPYISVSPEGICHISYRGGNYPDYHIHHAENFFLGDTNFQYEVLTTANLYDYISAIYSKENGELFLCASGDDGWGTRKRTCYLHRPANSRIWEPYELMTDTNSADMRSFFVKNDKVHISWERMNGNIATRMIYHSSNFTNRWINSEVLADGRTASGGIVIDNNNFGYLLVCHQDGNNYQILCLKSRPFSGIKEKNSKDKKMKKIIILKDRKIRDFLYNISGQKVNYLKKGVYFLLGESSFH</sequence>
<reference evidence="1" key="1">
    <citation type="journal article" date="2020" name="mSystems">
        <title>Genome- and Community-Level Interaction Insights into Carbon Utilization and Element Cycling Functions of Hydrothermarchaeota in Hydrothermal Sediment.</title>
        <authorList>
            <person name="Zhou Z."/>
            <person name="Liu Y."/>
            <person name="Xu W."/>
            <person name="Pan J."/>
            <person name="Luo Z.H."/>
            <person name="Li M."/>
        </authorList>
    </citation>
    <scope>NUCLEOTIDE SEQUENCE [LARGE SCALE GENOMIC DNA]</scope>
    <source>
        <strain evidence="1">SpSt-655</strain>
    </source>
</reference>
<proteinExistence type="predicted"/>
<name>A0A7V4CHJ4_UNCW3</name>
<accession>A0A7V4CHJ4</accession>
<dbReference type="EMBL" id="DTBX01000051">
    <property type="protein sequence ID" value="HGQ55107.1"/>
    <property type="molecule type" value="Genomic_DNA"/>
</dbReference>
<evidence type="ECO:0000313" key="1">
    <source>
        <dbReference type="EMBL" id="HGQ55107.1"/>
    </source>
</evidence>
<comment type="caution">
    <text evidence="1">The sequence shown here is derived from an EMBL/GenBank/DDBJ whole genome shotgun (WGS) entry which is preliminary data.</text>
</comment>
<dbReference type="AlphaFoldDB" id="A0A7V4CHJ4"/>
<protein>
    <recommendedName>
        <fullName evidence="2">Exo-alpha-sialidase</fullName>
    </recommendedName>
</protein>
<organism evidence="1">
    <name type="scientific">candidate division WOR-3 bacterium</name>
    <dbReference type="NCBI Taxonomy" id="2052148"/>
    <lineage>
        <taxon>Bacteria</taxon>
        <taxon>Bacteria division WOR-3</taxon>
    </lineage>
</organism>